<evidence type="ECO:0000313" key="2">
    <source>
        <dbReference type="Proteomes" id="UP000198304"/>
    </source>
</evidence>
<dbReference type="EMBL" id="FZOJ01000003">
    <property type="protein sequence ID" value="SNS05695.1"/>
    <property type="molecule type" value="Genomic_DNA"/>
</dbReference>
<dbReference type="AlphaFoldDB" id="A0A239BCF8"/>
<reference evidence="1 2" key="1">
    <citation type="submission" date="2017-06" db="EMBL/GenBank/DDBJ databases">
        <authorList>
            <person name="Kim H.J."/>
            <person name="Triplett B.A."/>
        </authorList>
    </citation>
    <scope>NUCLEOTIDE SEQUENCE [LARGE SCALE GENOMIC DNA]</scope>
    <source>
        <strain evidence="1 2">SCA</strain>
    </source>
</reference>
<dbReference type="RefSeq" id="WP_089281661.1">
    <property type="nucleotide sequence ID" value="NZ_FZOJ01000003.1"/>
</dbReference>
<protein>
    <submittedName>
        <fullName evidence="1">Uncharacterized protein</fullName>
    </submittedName>
</protein>
<name>A0A239BCF8_9FIRM</name>
<accession>A0A239BCF8</accession>
<evidence type="ECO:0000313" key="1">
    <source>
        <dbReference type="EMBL" id="SNS05695.1"/>
    </source>
</evidence>
<dbReference type="OrthoDB" id="9812921at2"/>
<keyword evidence="2" id="KW-1185">Reference proteome</keyword>
<proteinExistence type="predicted"/>
<sequence length="65" mass="7864">MIKFNFPVGYHHLHKTKIIDFQLNRWYSFGYARLEDMIEAGKRINTVDDWKEKMIRQAEKVIHVG</sequence>
<dbReference type="Proteomes" id="UP000198304">
    <property type="component" value="Unassembled WGS sequence"/>
</dbReference>
<organism evidence="1 2">
    <name type="scientific">Anaerovirgula multivorans</name>
    <dbReference type="NCBI Taxonomy" id="312168"/>
    <lineage>
        <taxon>Bacteria</taxon>
        <taxon>Bacillati</taxon>
        <taxon>Bacillota</taxon>
        <taxon>Clostridia</taxon>
        <taxon>Peptostreptococcales</taxon>
        <taxon>Natronincolaceae</taxon>
        <taxon>Anaerovirgula</taxon>
    </lineage>
</organism>
<gene>
    <name evidence="1" type="ORF">SAMN05446037_1003178</name>
</gene>